<comment type="caution">
    <text evidence="1">The sequence shown here is derived from an EMBL/GenBank/DDBJ whole genome shotgun (WGS) entry which is preliminary data.</text>
</comment>
<protein>
    <submittedName>
        <fullName evidence="1">17884_t:CDS:1</fullName>
    </submittedName>
</protein>
<dbReference type="AlphaFoldDB" id="A0A9N8ZZM5"/>
<evidence type="ECO:0000313" key="1">
    <source>
        <dbReference type="EMBL" id="CAG8512715.1"/>
    </source>
</evidence>
<dbReference type="PANTHER" id="PTHR35385:SF2">
    <property type="entry name" value="PROTEIN B, PUTATIVE-RELATED"/>
    <property type="match status" value="1"/>
</dbReference>
<dbReference type="Proteomes" id="UP000789759">
    <property type="component" value="Unassembled WGS sequence"/>
</dbReference>
<sequence length="265" mass="31079">MKLDLILNITKTDIPNIDISYTLNILQTHLTILCNVLPQNYNYIIDSFEAAQPYNFLGIQEEPFKLKFSINTCTIDSTKTCLQLQNKYNTHLYIVFMLFHHNHPLISGHVTGFYSVSNETKQAFYELFHIGHNPASAYHTYLEEMQLKYENDKEILADRTICPYKYNVYYLHEKFLNIFVNAKNKKEMFSCLAKKVTKFNYNKKESAWMQPYVASMETDSGQPFILIILTNLMKHCHILQQARELIFMNTTASLDMKQLKLSQKP</sequence>
<keyword evidence="2" id="KW-1185">Reference proteome</keyword>
<proteinExistence type="predicted"/>
<dbReference type="EMBL" id="CAJVQA010001397">
    <property type="protein sequence ID" value="CAG8512715.1"/>
    <property type="molecule type" value="Genomic_DNA"/>
</dbReference>
<gene>
    <name evidence="1" type="ORF">CPELLU_LOCUS2995</name>
</gene>
<evidence type="ECO:0000313" key="2">
    <source>
        <dbReference type="Proteomes" id="UP000789759"/>
    </source>
</evidence>
<dbReference type="PANTHER" id="PTHR35385">
    <property type="entry name" value="PROTEIN B, PUTATIVE-RELATED-RELATED"/>
    <property type="match status" value="1"/>
</dbReference>
<dbReference type="OrthoDB" id="6784354at2759"/>
<reference evidence="1" key="1">
    <citation type="submission" date="2021-06" db="EMBL/GenBank/DDBJ databases">
        <authorList>
            <person name="Kallberg Y."/>
            <person name="Tangrot J."/>
            <person name="Rosling A."/>
        </authorList>
    </citation>
    <scope>NUCLEOTIDE SEQUENCE</scope>
    <source>
        <strain evidence="1">FL966</strain>
    </source>
</reference>
<accession>A0A9N8ZZM5</accession>
<organism evidence="1 2">
    <name type="scientific">Cetraspora pellucida</name>
    <dbReference type="NCBI Taxonomy" id="1433469"/>
    <lineage>
        <taxon>Eukaryota</taxon>
        <taxon>Fungi</taxon>
        <taxon>Fungi incertae sedis</taxon>
        <taxon>Mucoromycota</taxon>
        <taxon>Glomeromycotina</taxon>
        <taxon>Glomeromycetes</taxon>
        <taxon>Diversisporales</taxon>
        <taxon>Gigasporaceae</taxon>
        <taxon>Cetraspora</taxon>
    </lineage>
</organism>
<name>A0A9N8ZZM5_9GLOM</name>